<organism evidence="2 3">
    <name type="scientific">Sphingobacterium mizutaii</name>
    <dbReference type="NCBI Taxonomy" id="1010"/>
    <lineage>
        <taxon>Bacteria</taxon>
        <taxon>Pseudomonadati</taxon>
        <taxon>Bacteroidota</taxon>
        <taxon>Sphingobacteriia</taxon>
        <taxon>Sphingobacteriales</taxon>
        <taxon>Sphingobacteriaceae</taxon>
        <taxon>Sphingobacterium</taxon>
    </lineage>
</organism>
<keyword evidence="1" id="KW-0732">Signal</keyword>
<dbReference type="EMBL" id="LT906468">
    <property type="protein sequence ID" value="SNV53585.1"/>
    <property type="molecule type" value="Genomic_DNA"/>
</dbReference>
<sequence length="309" mass="34967">MKTQYRLLSAVFLLSVLCLSSCEKAPDFQKPLIKEEKANIQVNTGFVDKEVPMTSDTWEVVHVRNINPTKYLLDSRLQIMRLGGVGRVENSTGIIALEKKGNDPRKLFISMTENFSAEPRRLLIGIKDQESTKEIEIIQERGGNYELVDKIITENPTARKVTVLRLNSTTVDNQASNAMTIKTPIKEYYKTASFVSEFSANLFSVFDWTPAPDSLISMIPLEHEGVKYWDAKVKYVRGVQSSPYMANATQPVDIIVPANSKKTVYAEVTMVSRECEFTFKIKNKDTGYLSTLKGRWKQQVPIKGEIKVL</sequence>
<dbReference type="Proteomes" id="UP000215355">
    <property type="component" value="Chromosome 1"/>
</dbReference>
<accession>A0AAJ4XDL3</accession>
<name>A0AAJ4XDL3_9SPHI</name>
<evidence type="ECO:0000313" key="3">
    <source>
        <dbReference type="Proteomes" id="UP000215355"/>
    </source>
</evidence>
<protein>
    <submittedName>
        <fullName evidence="2">Uncharacterized protein</fullName>
    </submittedName>
</protein>
<evidence type="ECO:0000313" key="2">
    <source>
        <dbReference type="EMBL" id="SNV53585.1"/>
    </source>
</evidence>
<feature type="signal peptide" evidence="1">
    <location>
        <begin position="1"/>
        <end position="25"/>
    </location>
</feature>
<proteinExistence type="predicted"/>
<dbReference type="RefSeq" id="WP_093098127.1">
    <property type="nucleotide sequence ID" value="NZ_CP158798.1"/>
</dbReference>
<gene>
    <name evidence="2" type="ORF">SAMEA4412673_02921</name>
</gene>
<dbReference type="AlphaFoldDB" id="A0AAJ4XDL3"/>
<reference evidence="2 3" key="1">
    <citation type="submission" date="2017-06" db="EMBL/GenBank/DDBJ databases">
        <authorList>
            <consortium name="Pathogen Informatics"/>
        </authorList>
    </citation>
    <scope>NUCLEOTIDE SEQUENCE [LARGE SCALE GENOMIC DNA]</scope>
    <source>
        <strain evidence="2 3">NCTC12149</strain>
    </source>
</reference>
<feature type="chain" id="PRO_5042491785" evidence="1">
    <location>
        <begin position="26"/>
        <end position="309"/>
    </location>
</feature>
<evidence type="ECO:0000256" key="1">
    <source>
        <dbReference type="SAM" id="SignalP"/>
    </source>
</evidence>
<dbReference type="KEGG" id="smiz:4412673_02921"/>